<dbReference type="Gene3D" id="3.50.4.10">
    <property type="entry name" value="Hepatocyte Growth Factor"/>
    <property type="match status" value="1"/>
</dbReference>
<comment type="caution">
    <text evidence="3">The sequence shown here is derived from an EMBL/GenBank/DDBJ whole genome shotgun (WGS) entry which is preliminary data.</text>
</comment>
<keyword evidence="1" id="KW-0732">Signal</keyword>
<name>A0A9W9YG02_9CNID</name>
<proteinExistence type="predicted"/>
<gene>
    <name evidence="3" type="ORF">OS493_002861</name>
</gene>
<dbReference type="Pfam" id="PF00024">
    <property type="entry name" value="PAN_1"/>
    <property type="match status" value="1"/>
</dbReference>
<dbReference type="SMART" id="SM00473">
    <property type="entry name" value="PAN_AP"/>
    <property type="match status" value="1"/>
</dbReference>
<evidence type="ECO:0000313" key="4">
    <source>
        <dbReference type="Proteomes" id="UP001163046"/>
    </source>
</evidence>
<feature type="domain" description="Apple" evidence="2">
    <location>
        <begin position="36"/>
        <end position="120"/>
    </location>
</feature>
<accession>A0A9W9YG02</accession>
<keyword evidence="4" id="KW-1185">Reference proteome</keyword>
<dbReference type="InterPro" id="IPR003609">
    <property type="entry name" value="Pan_app"/>
</dbReference>
<dbReference type="AlphaFoldDB" id="A0A9W9YG02"/>
<sequence>MYMTFSQMFLTVYIPFFLAFLGSCLLTPASQNSENCGEGVESSDDYALFGHIFDTLHVSDDSECATRCMANDTCQSYNIQTNRVSGTQQCELNNHSRRSKPHDFKQRQGFIYYGSVPVLCPINTCNAEGECQCHPGYKGTRCLIRKYE</sequence>
<dbReference type="EMBL" id="MU827778">
    <property type="protein sequence ID" value="KAJ7340135.1"/>
    <property type="molecule type" value="Genomic_DNA"/>
</dbReference>
<evidence type="ECO:0000259" key="2">
    <source>
        <dbReference type="PROSITE" id="PS50948"/>
    </source>
</evidence>
<reference evidence="3" key="1">
    <citation type="submission" date="2023-01" db="EMBL/GenBank/DDBJ databases">
        <title>Genome assembly of the deep-sea coral Lophelia pertusa.</title>
        <authorList>
            <person name="Herrera S."/>
            <person name="Cordes E."/>
        </authorList>
    </citation>
    <scope>NUCLEOTIDE SEQUENCE</scope>
    <source>
        <strain evidence="3">USNM1676648</strain>
        <tissue evidence="3">Polyp</tissue>
    </source>
</reference>
<evidence type="ECO:0000313" key="3">
    <source>
        <dbReference type="EMBL" id="KAJ7340135.1"/>
    </source>
</evidence>
<evidence type="ECO:0000256" key="1">
    <source>
        <dbReference type="SAM" id="SignalP"/>
    </source>
</evidence>
<dbReference type="SUPFAM" id="SSF57414">
    <property type="entry name" value="Hairpin loop containing domain-like"/>
    <property type="match status" value="1"/>
</dbReference>
<feature type="chain" id="PRO_5040886893" description="Apple domain-containing protein" evidence="1">
    <location>
        <begin position="27"/>
        <end position="148"/>
    </location>
</feature>
<feature type="signal peptide" evidence="1">
    <location>
        <begin position="1"/>
        <end position="26"/>
    </location>
</feature>
<dbReference type="Proteomes" id="UP001163046">
    <property type="component" value="Unassembled WGS sequence"/>
</dbReference>
<protein>
    <recommendedName>
        <fullName evidence="2">Apple domain-containing protein</fullName>
    </recommendedName>
</protein>
<organism evidence="3 4">
    <name type="scientific">Desmophyllum pertusum</name>
    <dbReference type="NCBI Taxonomy" id="174260"/>
    <lineage>
        <taxon>Eukaryota</taxon>
        <taxon>Metazoa</taxon>
        <taxon>Cnidaria</taxon>
        <taxon>Anthozoa</taxon>
        <taxon>Hexacorallia</taxon>
        <taxon>Scleractinia</taxon>
        <taxon>Caryophylliina</taxon>
        <taxon>Caryophylliidae</taxon>
        <taxon>Desmophyllum</taxon>
    </lineage>
</organism>
<dbReference type="PROSITE" id="PS50948">
    <property type="entry name" value="PAN"/>
    <property type="match status" value="1"/>
</dbReference>